<keyword evidence="2" id="KW-1185">Reference proteome</keyword>
<gene>
    <name evidence="1" type="ORF">V6N11_050048</name>
</gene>
<dbReference type="Proteomes" id="UP001396334">
    <property type="component" value="Unassembled WGS sequence"/>
</dbReference>
<name>A0ABR2T8S2_9ROSI</name>
<protein>
    <submittedName>
        <fullName evidence="1">Uncharacterized protein</fullName>
    </submittedName>
</protein>
<reference evidence="1 2" key="1">
    <citation type="journal article" date="2024" name="G3 (Bethesda)">
        <title>Genome assembly of Hibiscus sabdariffa L. provides insights into metabolisms of medicinal natural products.</title>
        <authorList>
            <person name="Kim T."/>
        </authorList>
    </citation>
    <scope>NUCLEOTIDE SEQUENCE [LARGE SCALE GENOMIC DNA]</scope>
    <source>
        <strain evidence="1">TK-2024</strain>
        <tissue evidence="1">Old leaves</tissue>
    </source>
</reference>
<comment type="caution">
    <text evidence="1">The sequence shown here is derived from an EMBL/GenBank/DDBJ whole genome shotgun (WGS) entry which is preliminary data.</text>
</comment>
<accession>A0ABR2T8S2</accession>
<sequence>MRLRQKLKWLMRGLMNHIPTQGMQIKLEAELEVEVEVETDNDEIPYVDSGFFESDGDIFEDEVYQENVAKRVAQDLKGLNENVIDEVDETNSDSLHSAHGTDNIVEDEVYQEDVEKRVAQDLKALNENVNE</sequence>
<dbReference type="EMBL" id="JBBPBN010000007">
    <property type="protein sequence ID" value="KAK9033865.1"/>
    <property type="molecule type" value="Genomic_DNA"/>
</dbReference>
<proteinExistence type="predicted"/>
<organism evidence="1 2">
    <name type="scientific">Hibiscus sabdariffa</name>
    <name type="common">roselle</name>
    <dbReference type="NCBI Taxonomy" id="183260"/>
    <lineage>
        <taxon>Eukaryota</taxon>
        <taxon>Viridiplantae</taxon>
        <taxon>Streptophyta</taxon>
        <taxon>Embryophyta</taxon>
        <taxon>Tracheophyta</taxon>
        <taxon>Spermatophyta</taxon>
        <taxon>Magnoliopsida</taxon>
        <taxon>eudicotyledons</taxon>
        <taxon>Gunneridae</taxon>
        <taxon>Pentapetalae</taxon>
        <taxon>rosids</taxon>
        <taxon>malvids</taxon>
        <taxon>Malvales</taxon>
        <taxon>Malvaceae</taxon>
        <taxon>Malvoideae</taxon>
        <taxon>Hibiscus</taxon>
    </lineage>
</organism>
<evidence type="ECO:0000313" key="1">
    <source>
        <dbReference type="EMBL" id="KAK9033865.1"/>
    </source>
</evidence>
<evidence type="ECO:0000313" key="2">
    <source>
        <dbReference type="Proteomes" id="UP001396334"/>
    </source>
</evidence>